<dbReference type="PANTHER" id="PTHR35464">
    <property type="entry name" value="OS06G0115200 PROTEIN"/>
    <property type="match status" value="1"/>
</dbReference>
<dbReference type="OrthoDB" id="2018951at2759"/>
<evidence type="ECO:0000313" key="2">
    <source>
        <dbReference type="Proteomes" id="UP000321393"/>
    </source>
</evidence>
<reference evidence="1 2" key="1">
    <citation type="submission" date="2019-08" db="EMBL/GenBank/DDBJ databases">
        <title>Draft genome sequences of two oriental melons (Cucumis melo L. var makuwa).</title>
        <authorList>
            <person name="Kwon S.-Y."/>
        </authorList>
    </citation>
    <scope>NUCLEOTIDE SEQUENCE [LARGE SCALE GENOMIC DNA]</scope>
    <source>
        <strain evidence="2">cv. SW 3</strain>
        <tissue evidence="1">Leaf</tissue>
    </source>
</reference>
<organism evidence="1 2">
    <name type="scientific">Cucumis melo var. makuwa</name>
    <name type="common">Oriental melon</name>
    <dbReference type="NCBI Taxonomy" id="1194695"/>
    <lineage>
        <taxon>Eukaryota</taxon>
        <taxon>Viridiplantae</taxon>
        <taxon>Streptophyta</taxon>
        <taxon>Embryophyta</taxon>
        <taxon>Tracheophyta</taxon>
        <taxon>Spermatophyta</taxon>
        <taxon>Magnoliopsida</taxon>
        <taxon>eudicotyledons</taxon>
        <taxon>Gunneridae</taxon>
        <taxon>Pentapetalae</taxon>
        <taxon>rosids</taxon>
        <taxon>fabids</taxon>
        <taxon>Cucurbitales</taxon>
        <taxon>Cucurbitaceae</taxon>
        <taxon>Benincaseae</taxon>
        <taxon>Cucumis</taxon>
    </lineage>
</organism>
<dbReference type="Proteomes" id="UP000321393">
    <property type="component" value="Unassembled WGS sequence"/>
</dbReference>
<dbReference type="AlphaFoldDB" id="A0A5A7VHC5"/>
<evidence type="ECO:0000313" key="1">
    <source>
        <dbReference type="EMBL" id="KAA0065245.1"/>
    </source>
</evidence>
<sequence>MVRMMVEMTVWTVKFKMGDFEGHSKYVAVGDERGRIYVFVRNGDVAIELPMVSESPITAMVSYMSIYKNETLLVSGHKNGAILMHRDLGGIQWRGFEFDFHGTCCGICGHETVTDFSIGIASCWED</sequence>
<protein>
    <submittedName>
        <fullName evidence="1">Membrane protein</fullName>
    </submittedName>
</protein>
<gene>
    <name evidence="1" type="ORF">E6C27_scaffold82G005860</name>
</gene>
<dbReference type="STRING" id="1194695.A0A5A7VHC5"/>
<comment type="caution">
    <text evidence="1">The sequence shown here is derived from an EMBL/GenBank/DDBJ whole genome shotgun (WGS) entry which is preliminary data.</text>
</comment>
<accession>A0A5A7VHC5</accession>
<name>A0A5A7VHC5_CUCMM</name>
<dbReference type="EMBL" id="SSTE01001846">
    <property type="protein sequence ID" value="KAA0065245.1"/>
    <property type="molecule type" value="Genomic_DNA"/>
</dbReference>
<proteinExistence type="predicted"/>
<dbReference type="InterPro" id="IPR045288">
    <property type="entry name" value="At1g75140-like"/>
</dbReference>
<dbReference type="PANTHER" id="PTHR35464:SF1">
    <property type="entry name" value="OS06G0115200 PROTEIN"/>
    <property type="match status" value="1"/>
</dbReference>